<evidence type="ECO:0000256" key="8">
    <source>
        <dbReference type="ARBA" id="ARBA00023014"/>
    </source>
</evidence>
<dbReference type="FunFam" id="2.40.40.20:FF:000005">
    <property type="entry name" value="Periplasmic nitrate reductase"/>
    <property type="match status" value="1"/>
</dbReference>
<dbReference type="GO" id="GO:0003954">
    <property type="term" value="F:NADH dehydrogenase activity"/>
    <property type="evidence" value="ECO:0007669"/>
    <property type="project" value="TreeGrafter"/>
</dbReference>
<dbReference type="PANTHER" id="PTHR43105:SF14">
    <property type="entry name" value="FORMATE DEHYDROGENASE H"/>
    <property type="match status" value="1"/>
</dbReference>
<dbReference type="InterPro" id="IPR041925">
    <property type="entry name" value="CT_Formate-Dh_H"/>
</dbReference>
<evidence type="ECO:0000259" key="10">
    <source>
        <dbReference type="Pfam" id="PF01568"/>
    </source>
</evidence>
<dbReference type="AlphaFoldDB" id="A0A101FT11"/>
<dbReference type="InterPro" id="IPR006656">
    <property type="entry name" value="Mopterin_OxRdtase"/>
</dbReference>
<evidence type="ECO:0000256" key="2">
    <source>
        <dbReference type="ARBA" id="ARBA00001966"/>
    </source>
</evidence>
<evidence type="ECO:0000259" key="9">
    <source>
        <dbReference type="Pfam" id="PF00384"/>
    </source>
</evidence>
<sequence length="254" mass="28243">IFPTETTRYADVILPAASFAECDGTFTNGERRIQRVKKAISPLAGLENWETICLIADKMGYPMKYLHPSEIMDEIASLAPMFGGVSFERLGTRGLQWPCPSIDHPGTETMHVERFSRGLGKFNAVEHRSPAEEPDPDYPLILTTGRRREHYNCGSMTRRSRGILGVWPEEAIEISPTDAEALGVSDGETVMVKSRRGEVRAKARVTDKSSRGVAFMSFHYQDVLTNLLTNAALDPQAKTPEFKACAIRIEKIPS</sequence>
<keyword evidence="4" id="KW-0500">Molybdenum</keyword>
<keyword evidence="6" id="KW-0560">Oxidoreductase</keyword>
<feature type="domain" description="Molybdopterin oxidoreductase" evidence="9">
    <location>
        <begin position="4"/>
        <end position="43"/>
    </location>
</feature>
<dbReference type="GO" id="GO:0051539">
    <property type="term" value="F:4 iron, 4 sulfur cluster binding"/>
    <property type="evidence" value="ECO:0007669"/>
    <property type="project" value="UniProtKB-KW"/>
</dbReference>
<comment type="cofactor">
    <cofactor evidence="2">
        <name>[4Fe-4S] cluster</name>
        <dbReference type="ChEBI" id="CHEBI:49883"/>
    </cofactor>
</comment>
<dbReference type="InterPro" id="IPR009010">
    <property type="entry name" value="Asp_de-COase-like_dom_sf"/>
</dbReference>
<dbReference type="InterPro" id="IPR050123">
    <property type="entry name" value="Prok_molybdopt-oxidoreductase"/>
</dbReference>
<dbReference type="PANTHER" id="PTHR43105">
    <property type="entry name" value="RESPIRATORY NITRATE REDUCTASE"/>
    <property type="match status" value="1"/>
</dbReference>
<dbReference type="PROSITE" id="PS00490">
    <property type="entry name" value="MOLYBDOPTERIN_PROK_2"/>
    <property type="match status" value="1"/>
</dbReference>
<keyword evidence="8" id="KW-0411">Iron-sulfur</keyword>
<dbReference type="Pfam" id="PF00384">
    <property type="entry name" value="Molybdopterin"/>
    <property type="match status" value="1"/>
</dbReference>
<dbReference type="SUPFAM" id="SSF53706">
    <property type="entry name" value="Formate dehydrogenase/DMSO reductase, domains 1-3"/>
    <property type="match status" value="1"/>
</dbReference>
<dbReference type="Gene3D" id="2.40.40.20">
    <property type="match status" value="1"/>
</dbReference>
<dbReference type="InterPro" id="IPR006655">
    <property type="entry name" value="Mopterin_OxRdtase_prok_CS"/>
</dbReference>
<keyword evidence="5" id="KW-0479">Metal-binding</keyword>
<dbReference type="SUPFAM" id="SSF50692">
    <property type="entry name" value="ADC-like"/>
    <property type="match status" value="1"/>
</dbReference>
<proteinExistence type="predicted"/>
<feature type="non-terminal residue" evidence="11">
    <location>
        <position position="1"/>
    </location>
</feature>
<evidence type="ECO:0000256" key="6">
    <source>
        <dbReference type="ARBA" id="ARBA00023002"/>
    </source>
</evidence>
<evidence type="ECO:0000256" key="7">
    <source>
        <dbReference type="ARBA" id="ARBA00023004"/>
    </source>
</evidence>
<dbReference type="CDD" id="cd02790">
    <property type="entry name" value="MopB_CT_Formate-Dh_H"/>
    <property type="match status" value="1"/>
</dbReference>
<dbReference type="Proteomes" id="UP000057043">
    <property type="component" value="Unassembled WGS sequence"/>
</dbReference>
<keyword evidence="7" id="KW-0408">Iron</keyword>
<evidence type="ECO:0000256" key="5">
    <source>
        <dbReference type="ARBA" id="ARBA00022723"/>
    </source>
</evidence>
<evidence type="ECO:0000256" key="3">
    <source>
        <dbReference type="ARBA" id="ARBA00022485"/>
    </source>
</evidence>
<dbReference type="Gene3D" id="3.40.50.740">
    <property type="match status" value="1"/>
</dbReference>
<keyword evidence="3" id="KW-0004">4Fe-4S</keyword>
<dbReference type="GO" id="GO:0016020">
    <property type="term" value="C:membrane"/>
    <property type="evidence" value="ECO:0007669"/>
    <property type="project" value="TreeGrafter"/>
</dbReference>
<evidence type="ECO:0000256" key="4">
    <source>
        <dbReference type="ARBA" id="ARBA00022505"/>
    </source>
</evidence>
<dbReference type="GO" id="GO:0043546">
    <property type="term" value="F:molybdopterin cofactor binding"/>
    <property type="evidence" value="ECO:0007669"/>
    <property type="project" value="InterPro"/>
</dbReference>
<dbReference type="EMBL" id="LGFT01000041">
    <property type="protein sequence ID" value="KUK43938.1"/>
    <property type="molecule type" value="Genomic_DNA"/>
</dbReference>
<organism evidence="11 12">
    <name type="scientific">Methanothrix harundinacea</name>
    <dbReference type="NCBI Taxonomy" id="301375"/>
    <lineage>
        <taxon>Archaea</taxon>
        <taxon>Methanobacteriati</taxon>
        <taxon>Methanobacteriota</taxon>
        <taxon>Stenosarchaea group</taxon>
        <taxon>Methanomicrobia</taxon>
        <taxon>Methanotrichales</taxon>
        <taxon>Methanotrichaceae</taxon>
        <taxon>Methanothrix</taxon>
    </lineage>
</organism>
<evidence type="ECO:0000313" key="12">
    <source>
        <dbReference type="Proteomes" id="UP000057043"/>
    </source>
</evidence>
<name>A0A101FT11_9EURY</name>
<evidence type="ECO:0000256" key="1">
    <source>
        <dbReference type="ARBA" id="ARBA00001942"/>
    </source>
</evidence>
<comment type="cofactor">
    <cofactor evidence="1">
        <name>Mo-bis(molybdopterin guanine dinucleotide)</name>
        <dbReference type="ChEBI" id="CHEBI:60539"/>
    </cofactor>
</comment>
<dbReference type="GO" id="GO:0022904">
    <property type="term" value="P:respiratory electron transport chain"/>
    <property type="evidence" value="ECO:0007669"/>
    <property type="project" value="TreeGrafter"/>
</dbReference>
<accession>A0A101FT11</accession>
<evidence type="ECO:0000313" key="11">
    <source>
        <dbReference type="EMBL" id="KUK43938.1"/>
    </source>
</evidence>
<feature type="domain" description="Molybdopterin dinucleotide-binding" evidence="10">
    <location>
        <begin position="140"/>
        <end position="246"/>
    </location>
</feature>
<gene>
    <name evidence="11" type="ORF">XD72_1705</name>
</gene>
<dbReference type="GO" id="GO:0046872">
    <property type="term" value="F:metal ion binding"/>
    <property type="evidence" value="ECO:0007669"/>
    <property type="project" value="UniProtKB-KW"/>
</dbReference>
<dbReference type="PATRIC" id="fig|301375.7.peg.1932"/>
<comment type="caution">
    <text evidence="11">The sequence shown here is derived from an EMBL/GenBank/DDBJ whole genome shotgun (WGS) entry which is preliminary data.</text>
</comment>
<protein>
    <submittedName>
        <fullName evidence="11">Formate dehydrogenase, alpha subunit</fullName>
    </submittedName>
</protein>
<dbReference type="Pfam" id="PF01568">
    <property type="entry name" value="Molydop_binding"/>
    <property type="match status" value="1"/>
</dbReference>
<reference evidence="11 12" key="1">
    <citation type="journal article" date="2015" name="MBio">
        <title>Genome-Resolved Metagenomic Analysis Reveals Roles for Candidate Phyla and Other Microbial Community Members in Biogeochemical Transformations in Oil Reservoirs.</title>
        <authorList>
            <person name="Hu P."/>
            <person name="Tom L."/>
            <person name="Singh A."/>
            <person name="Thomas B.C."/>
            <person name="Baker B.J."/>
            <person name="Piceno Y.M."/>
            <person name="Andersen G.L."/>
            <person name="Banfield J.F."/>
        </authorList>
    </citation>
    <scope>NUCLEOTIDE SEQUENCE [LARGE SCALE GENOMIC DNA]</scope>
    <source>
        <strain evidence="11">57_489</strain>
    </source>
</reference>
<dbReference type="InterPro" id="IPR006657">
    <property type="entry name" value="MoPterin_dinucl-bd_dom"/>
</dbReference>